<gene>
    <name evidence="9" type="ORF">KS419_07130</name>
</gene>
<evidence type="ECO:0000256" key="6">
    <source>
        <dbReference type="ARBA" id="ARBA00023136"/>
    </source>
</evidence>
<dbReference type="Pfam" id="PF00892">
    <property type="entry name" value="EamA"/>
    <property type="match status" value="2"/>
</dbReference>
<keyword evidence="4 7" id="KW-0812">Transmembrane</keyword>
<dbReference type="PANTHER" id="PTHR32322:SF18">
    <property type="entry name" value="S-ADENOSYLMETHIONINE_S-ADENOSYLHOMOCYSTEINE TRANSPORTER"/>
    <property type="match status" value="1"/>
</dbReference>
<evidence type="ECO:0000256" key="4">
    <source>
        <dbReference type="ARBA" id="ARBA00022692"/>
    </source>
</evidence>
<evidence type="ECO:0000256" key="1">
    <source>
        <dbReference type="ARBA" id="ARBA00004651"/>
    </source>
</evidence>
<dbReference type="InterPro" id="IPR000620">
    <property type="entry name" value="EamA_dom"/>
</dbReference>
<dbReference type="RefSeq" id="WP_217065422.1">
    <property type="nucleotide sequence ID" value="NZ_JAHQCS010000075.1"/>
</dbReference>
<feature type="domain" description="EamA" evidence="8">
    <location>
        <begin position="161"/>
        <end position="293"/>
    </location>
</feature>
<reference evidence="9 10" key="1">
    <citation type="submission" date="2021-06" db="EMBL/GenBank/DDBJ databases">
        <title>Bacillus sp. RD4P76, an endophyte from a halophyte.</title>
        <authorList>
            <person name="Sun J.-Q."/>
        </authorList>
    </citation>
    <scope>NUCLEOTIDE SEQUENCE [LARGE SCALE GENOMIC DNA]</scope>
    <source>
        <strain evidence="9 10">CGMCC 1.15917</strain>
    </source>
</reference>
<keyword evidence="3" id="KW-1003">Cell membrane</keyword>
<comment type="subcellular location">
    <subcellularLocation>
        <location evidence="1">Cell membrane</location>
        <topology evidence="1">Multi-pass membrane protein</topology>
    </subcellularLocation>
</comment>
<comment type="similarity">
    <text evidence="2">Belongs to the EamA transporter family.</text>
</comment>
<evidence type="ECO:0000313" key="10">
    <source>
        <dbReference type="Proteomes" id="UP000784880"/>
    </source>
</evidence>
<proteinExistence type="inferred from homology"/>
<feature type="transmembrane region" description="Helical" evidence="7">
    <location>
        <begin position="98"/>
        <end position="121"/>
    </location>
</feature>
<feature type="transmembrane region" description="Helical" evidence="7">
    <location>
        <begin position="252"/>
        <end position="270"/>
    </location>
</feature>
<dbReference type="Proteomes" id="UP000784880">
    <property type="component" value="Unassembled WGS sequence"/>
</dbReference>
<organism evidence="9 10">
    <name type="scientific">Evansella tamaricis</name>
    <dbReference type="NCBI Taxonomy" id="2069301"/>
    <lineage>
        <taxon>Bacteria</taxon>
        <taxon>Bacillati</taxon>
        <taxon>Bacillota</taxon>
        <taxon>Bacilli</taxon>
        <taxon>Bacillales</taxon>
        <taxon>Bacillaceae</taxon>
        <taxon>Evansella</taxon>
    </lineage>
</organism>
<keyword evidence="5 7" id="KW-1133">Transmembrane helix</keyword>
<feature type="domain" description="EamA" evidence="8">
    <location>
        <begin position="6"/>
        <end position="146"/>
    </location>
</feature>
<dbReference type="EMBL" id="JAHQCS010000075">
    <property type="protein sequence ID" value="MBU9711503.1"/>
    <property type="molecule type" value="Genomic_DNA"/>
</dbReference>
<name>A0ABS6JGQ2_9BACI</name>
<evidence type="ECO:0000256" key="3">
    <source>
        <dbReference type="ARBA" id="ARBA00022475"/>
    </source>
</evidence>
<evidence type="ECO:0000256" key="5">
    <source>
        <dbReference type="ARBA" id="ARBA00022989"/>
    </source>
</evidence>
<accession>A0ABS6JGQ2</accession>
<dbReference type="InterPro" id="IPR050638">
    <property type="entry name" value="AA-Vitamin_Transporters"/>
</dbReference>
<feature type="transmembrane region" description="Helical" evidence="7">
    <location>
        <begin position="157"/>
        <end position="178"/>
    </location>
</feature>
<keyword evidence="10" id="KW-1185">Reference proteome</keyword>
<protein>
    <submittedName>
        <fullName evidence="9">DMT family transporter</fullName>
    </submittedName>
</protein>
<feature type="transmembrane region" description="Helical" evidence="7">
    <location>
        <begin position="276"/>
        <end position="294"/>
    </location>
</feature>
<keyword evidence="6 7" id="KW-0472">Membrane</keyword>
<feature type="transmembrane region" description="Helical" evidence="7">
    <location>
        <begin position="190"/>
        <end position="209"/>
    </location>
</feature>
<evidence type="ECO:0000256" key="2">
    <source>
        <dbReference type="ARBA" id="ARBA00007362"/>
    </source>
</evidence>
<evidence type="ECO:0000256" key="7">
    <source>
        <dbReference type="SAM" id="Phobius"/>
    </source>
</evidence>
<dbReference type="PANTHER" id="PTHR32322">
    <property type="entry name" value="INNER MEMBRANE TRANSPORTER"/>
    <property type="match status" value="1"/>
</dbReference>
<feature type="transmembrane region" description="Helical" evidence="7">
    <location>
        <begin position="38"/>
        <end position="57"/>
    </location>
</feature>
<evidence type="ECO:0000313" key="9">
    <source>
        <dbReference type="EMBL" id="MBU9711503.1"/>
    </source>
</evidence>
<feature type="transmembrane region" description="Helical" evidence="7">
    <location>
        <begin position="133"/>
        <end position="151"/>
    </location>
</feature>
<sequence>MKGRWIGFVLVLLGASFWGVGGTVSQRLFQEDGVNVEWLVSVRLLISGIMMILLAILSKNRNKVFGIWTDKGAAVNLVIFGIFGMLAVQYTYMASINLGNAAVSTLLQYQAPAFIIIYFILSKKSNVTKKDVLTVLLALLGTFFLLTNGSINNLSVPSASVVWGVLSGIALAFYTLYAGPLLKKWGSLNVIGWAMIIGGTGLAIFNPPWKVTITNWNMGTLFFLIFVILFGTMFAFWFYLESLKYLKPQETSLLGSMEPLTAVLTSVLWLKIPFGAYQMAGGLIILLMVIYLSLAKENDSAVKKEMIEKAG</sequence>
<evidence type="ECO:0000259" key="8">
    <source>
        <dbReference type="Pfam" id="PF00892"/>
    </source>
</evidence>
<feature type="transmembrane region" description="Helical" evidence="7">
    <location>
        <begin position="73"/>
        <end position="92"/>
    </location>
</feature>
<feature type="transmembrane region" description="Helical" evidence="7">
    <location>
        <begin position="221"/>
        <end position="240"/>
    </location>
</feature>
<comment type="caution">
    <text evidence="9">The sequence shown here is derived from an EMBL/GenBank/DDBJ whole genome shotgun (WGS) entry which is preliminary data.</text>
</comment>